<feature type="signal peptide" evidence="2">
    <location>
        <begin position="1"/>
        <end position="19"/>
    </location>
</feature>
<gene>
    <name evidence="3" type="primary">Necator_chrIII.g10372</name>
    <name evidence="3" type="ORF">RB195_009607</name>
</gene>
<comment type="caution">
    <text evidence="3">The sequence shown here is derived from an EMBL/GenBank/DDBJ whole genome shotgun (WGS) entry which is preliminary data.</text>
</comment>
<evidence type="ECO:0000256" key="2">
    <source>
        <dbReference type="SAM" id="SignalP"/>
    </source>
</evidence>
<evidence type="ECO:0000313" key="4">
    <source>
        <dbReference type="Proteomes" id="UP001303046"/>
    </source>
</evidence>
<proteinExistence type="predicted"/>
<feature type="region of interest" description="Disordered" evidence="1">
    <location>
        <begin position="37"/>
        <end position="57"/>
    </location>
</feature>
<reference evidence="3 4" key="1">
    <citation type="submission" date="2023-08" db="EMBL/GenBank/DDBJ databases">
        <title>A Necator americanus chromosomal reference genome.</title>
        <authorList>
            <person name="Ilik V."/>
            <person name="Petrzelkova K.J."/>
            <person name="Pardy F."/>
            <person name="Fuh T."/>
            <person name="Niatou-Singa F.S."/>
            <person name="Gouil Q."/>
            <person name="Baker L."/>
            <person name="Ritchie M.E."/>
            <person name="Jex A.R."/>
            <person name="Gazzola D."/>
            <person name="Li H."/>
            <person name="Toshio Fujiwara R."/>
            <person name="Zhan B."/>
            <person name="Aroian R.V."/>
            <person name="Pafco B."/>
            <person name="Schwarz E.M."/>
        </authorList>
    </citation>
    <scope>NUCLEOTIDE SEQUENCE [LARGE SCALE GENOMIC DNA]</scope>
    <source>
        <strain evidence="3 4">Aroian</strain>
        <tissue evidence="3">Whole animal</tissue>
    </source>
</reference>
<evidence type="ECO:0008006" key="5">
    <source>
        <dbReference type="Google" id="ProtNLM"/>
    </source>
</evidence>
<evidence type="ECO:0000313" key="3">
    <source>
        <dbReference type="EMBL" id="KAK6741835.1"/>
    </source>
</evidence>
<dbReference type="EMBL" id="JAVFWL010000003">
    <property type="protein sequence ID" value="KAK6741835.1"/>
    <property type="molecule type" value="Genomic_DNA"/>
</dbReference>
<sequence length="113" mass="12986">MFALLRLMFIAAIVSGVAAHLFGNHVFHHKSTEVRNKRFVPRPPRPTRHPPPPFRPRWTLPPYNPRWPPKVFMIGRTLNTSVSEKRADEQSLSVLAKAKFTPTPALNMVRAKR</sequence>
<evidence type="ECO:0000256" key="1">
    <source>
        <dbReference type="SAM" id="MobiDB-lite"/>
    </source>
</evidence>
<feature type="compositionally biased region" description="Basic residues" evidence="1">
    <location>
        <begin position="37"/>
        <end position="48"/>
    </location>
</feature>
<feature type="chain" id="PRO_5045279510" description="Secreted protein" evidence="2">
    <location>
        <begin position="20"/>
        <end position="113"/>
    </location>
</feature>
<dbReference type="Proteomes" id="UP001303046">
    <property type="component" value="Unassembled WGS sequence"/>
</dbReference>
<keyword evidence="2" id="KW-0732">Signal</keyword>
<accession>A0ABR1CUU6</accession>
<keyword evidence="4" id="KW-1185">Reference proteome</keyword>
<name>A0ABR1CUU6_NECAM</name>
<protein>
    <recommendedName>
        <fullName evidence="5">Secreted protein</fullName>
    </recommendedName>
</protein>
<organism evidence="3 4">
    <name type="scientific">Necator americanus</name>
    <name type="common">Human hookworm</name>
    <dbReference type="NCBI Taxonomy" id="51031"/>
    <lineage>
        <taxon>Eukaryota</taxon>
        <taxon>Metazoa</taxon>
        <taxon>Ecdysozoa</taxon>
        <taxon>Nematoda</taxon>
        <taxon>Chromadorea</taxon>
        <taxon>Rhabditida</taxon>
        <taxon>Rhabditina</taxon>
        <taxon>Rhabditomorpha</taxon>
        <taxon>Strongyloidea</taxon>
        <taxon>Ancylostomatidae</taxon>
        <taxon>Bunostominae</taxon>
        <taxon>Necator</taxon>
    </lineage>
</organism>